<evidence type="ECO:0000256" key="2">
    <source>
        <dbReference type="ARBA" id="ARBA00023002"/>
    </source>
</evidence>
<keyword evidence="2 3" id="KW-0560">Oxidoreductase</keyword>
<organism evidence="3 4">
    <name type="scientific">Cardiobacterium hominis</name>
    <dbReference type="NCBI Taxonomy" id="2718"/>
    <lineage>
        <taxon>Bacteria</taxon>
        <taxon>Pseudomonadati</taxon>
        <taxon>Pseudomonadota</taxon>
        <taxon>Gammaproteobacteria</taxon>
        <taxon>Cardiobacteriales</taxon>
        <taxon>Cardiobacteriaceae</taxon>
        <taxon>Cardiobacterium</taxon>
    </lineage>
</organism>
<dbReference type="SUPFAM" id="SSF89733">
    <property type="entry name" value="L-sulfolactate dehydrogenase-like"/>
    <property type="match status" value="1"/>
</dbReference>
<protein>
    <submittedName>
        <fullName evidence="3">Ureidoglycolate/malate/sulfolactate dehydrogenase family</fullName>
        <ecNumber evidence="3">1.1.1.-</ecNumber>
    </submittedName>
</protein>
<evidence type="ECO:0000256" key="1">
    <source>
        <dbReference type="ARBA" id="ARBA00006056"/>
    </source>
</evidence>
<dbReference type="EC" id="1.1.1.-" evidence="3"/>
<dbReference type="InterPro" id="IPR003767">
    <property type="entry name" value="Malate/L-lactate_DH-like"/>
</dbReference>
<dbReference type="RefSeq" id="WP_079540086.1">
    <property type="nucleotide sequence ID" value="NZ_CAURWG010000023.1"/>
</dbReference>
<evidence type="ECO:0000313" key="3">
    <source>
        <dbReference type="EMBL" id="SAM61864.1"/>
    </source>
</evidence>
<dbReference type="InterPro" id="IPR043143">
    <property type="entry name" value="Mal/L-sulf/L-lact_DH-like_NADP"/>
</dbReference>
<dbReference type="Gene3D" id="3.30.1370.60">
    <property type="entry name" value="Hypothetical oxidoreductase yiak, domain 2"/>
    <property type="match status" value="1"/>
</dbReference>
<dbReference type="Proteomes" id="UP000190837">
    <property type="component" value="Unassembled WGS sequence"/>
</dbReference>
<reference evidence="4" key="1">
    <citation type="submission" date="2016-04" db="EMBL/GenBank/DDBJ databases">
        <authorList>
            <person name="Tagini F."/>
        </authorList>
    </citation>
    <scope>NUCLEOTIDE SEQUENCE [LARGE SCALE GENOMIC DNA]</scope>
    <source>
        <strain evidence="4">CHUV0807</strain>
    </source>
</reference>
<dbReference type="EMBL" id="FKLO01000037">
    <property type="protein sequence ID" value="SAM61864.1"/>
    <property type="molecule type" value="Genomic_DNA"/>
</dbReference>
<gene>
    <name evidence="3" type="ORF">CHUV0807_0953</name>
</gene>
<sequence>MQHLSYEELHALLAATLRAGGYNEAHAAAIAEVLARAERDQCRSHGIYRLTGILKSRRAGQNHGDREPTINNPPDRAILQIDAHGEFSPLAFSRGAPLLAEKARRHGIAAMAINHCLHLSALWPEVETLAGLGVGALAMCPSSAYVAPSGGNAPLLGTNPLAFAWPNGDAPPYVYDFATSVAARGEIELHRLDGKTLPDGWGIDADGAPSRDPAAVLAGALLPFGGHKGSAISTMIEILAAVWIGDHLSSESSEADGGLAPNHGTLHIALDPAAFAAKDRLAHAEKLLAAIRAQGARLPSERRYAARAAAAKDGIAISQENLDRLQRMQQGDLELELH</sequence>
<dbReference type="Pfam" id="PF02615">
    <property type="entry name" value="Ldh_2"/>
    <property type="match status" value="1"/>
</dbReference>
<dbReference type="PANTHER" id="PTHR11091:SF0">
    <property type="entry name" value="MALATE DEHYDROGENASE"/>
    <property type="match status" value="1"/>
</dbReference>
<dbReference type="PANTHER" id="PTHR11091">
    <property type="entry name" value="OXIDOREDUCTASE-RELATED"/>
    <property type="match status" value="1"/>
</dbReference>
<dbReference type="InterPro" id="IPR036111">
    <property type="entry name" value="Mal/L-sulfo/L-lacto_DH-like_sf"/>
</dbReference>
<accession>A0A1C3H3J8</accession>
<name>A0A1C3H3J8_9GAMM</name>
<dbReference type="InterPro" id="IPR043144">
    <property type="entry name" value="Mal/L-sulf/L-lact_DH-like_ah"/>
</dbReference>
<proteinExistence type="inferred from homology"/>
<dbReference type="Gene3D" id="1.10.1530.10">
    <property type="match status" value="1"/>
</dbReference>
<dbReference type="AlphaFoldDB" id="A0A1C3H3J8"/>
<comment type="similarity">
    <text evidence="1">Belongs to the LDH2/MDH2 oxidoreductase family.</text>
</comment>
<evidence type="ECO:0000313" key="4">
    <source>
        <dbReference type="Proteomes" id="UP000190837"/>
    </source>
</evidence>
<dbReference type="GO" id="GO:0016491">
    <property type="term" value="F:oxidoreductase activity"/>
    <property type="evidence" value="ECO:0007669"/>
    <property type="project" value="UniProtKB-KW"/>
</dbReference>